<dbReference type="STRING" id="1121420.SAMN02746098_01907"/>
<gene>
    <name evidence="8" type="ORF">SAMN02746098_01907</name>
</gene>
<dbReference type="FunFam" id="3.10.20.30:FF:000020">
    <property type="entry name" value="Xanthine dehydrogenase iron-sulfur subunit"/>
    <property type="match status" value="1"/>
</dbReference>
<dbReference type="SUPFAM" id="SSF54292">
    <property type="entry name" value="2Fe-2S ferredoxin-like"/>
    <property type="match status" value="1"/>
</dbReference>
<evidence type="ECO:0000256" key="5">
    <source>
        <dbReference type="ARBA" id="ARBA00023014"/>
    </source>
</evidence>
<accession>A0A1M5XB09</accession>
<evidence type="ECO:0000256" key="1">
    <source>
        <dbReference type="ARBA" id="ARBA00022714"/>
    </source>
</evidence>
<dbReference type="GO" id="GO:0051537">
    <property type="term" value="F:2 iron, 2 sulfur cluster binding"/>
    <property type="evidence" value="ECO:0007669"/>
    <property type="project" value="UniProtKB-KW"/>
</dbReference>
<dbReference type="PANTHER" id="PTHR44379">
    <property type="entry name" value="OXIDOREDUCTASE WITH IRON-SULFUR SUBUNIT"/>
    <property type="match status" value="1"/>
</dbReference>
<protein>
    <submittedName>
        <fullName evidence="8">Purine hydroxylase delta subunit apoprotein</fullName>
    </submittedName>
</protein>
<dbReference type="Gene3D" id="1.10.150.120">
    <property type="entry name" value="[2Fe-2S]-binding domain"/>
    <property type="match status" value="1"/>
</dbReference>
<evidence type="ECO:0000256" key="6">
    <source>
        <dbReference type="ARBA" id="ARBA00060707"/>
    </source>
</evidence>
<evidence type="ECO:0000256" key="4">
    <source>
        <dbReference type="ARBA" id="ARBA00023004"/>
    </source>
</evidence>
<dbReference type="SUPFAM" id="SSF47741">
    <property type="entry name" value="CO dehydrogenase ISP C-domain like"/>
    <property type="match status" value="1"/>
</dbReference>
<dbReference type="Pfam" id="PF00111">
    <property type="entry name" value="Fer2"/>
    <property type="match status" value="1"/>
</dbReference>
<name>A0A1M5XB09_9FIRM</name>
<evidence type="ECO:0000256" key="3">
    <source>
        <dbReference type="ARBA" id="ARBA00023002"/>
    </source>
</evidence>
<dbReference type="EMBL" id="FQXJ01000006">
    <property type="protein sequence ID" value="SHH96966.1"/>
    <property type="molecule type" value="Genomic_DNA"/>
</dbReference>
<dbReference type="PROSITE" id="PS51085">
    <property type="entry name" value="2FE2S_FER_2"/>
    <property type="match status" value="1"/>
</dbReference>
<feature type="domain" description="2Fe-2S ferredoxin-type" evidence="7">
    <location>
        <begin position="2"/>
        <end position="78"/>
    </location>
</feature>
<keyword evidence="4" id="KW-0408">Iron</keyword>
<keyword evidence="2" id="KW-0479">Metal-binding</keyword>
<reference evidence="9" key="1">
    <citation type="submission" date="2016-11" db="EMBL/GenBank/DDBJ databases">
        <authorList>
            <person name="Varghese N."/>
            <person name="Submissions S."/>
        </authorList>
    </citation>
    <scope>NUCLEOTIDE SEQUENCE [LARGE SCALE GENOMIC DNA]</scope>
    <source>
        <strain evidence="9">DSM 15449</strain>
    </source>
</reference>
<keyword evidence="9" id="KW-1185">Reference proteome</keyword>
<evidence type="ECO:0000259" key="7">
    <source>
        <dbReference type="PROSITE" id="PS51085"/>
    </source>
</evidence>
<dbReference type="RefSeq" id="WP_073029507.1">
    <property type="nucleotide sequence ID" value="NZ_FQXJ01000006.1"/>
</dbReference>
<keyword evidence="5" id="KW-0411">Iron-sulfur</keyword>
<dbReference type="GO" id="GO:0016491">
    <property type="term" value="F:oxidoreductase activity"/>
    <property type="evidence" value="ECO:0007669"/>
    <property type="project" value="UniProtKB-KW"/>
</dbReference>
<dbReference type="PROSITE" id="PS00197">
    <property type="entry name" value="2FE2S_FER_1"/>
    <property type="match status" value="1"/>
</dbReference>
<dbReference type="InterPro" id="IPR002888">
    <property type="entry name" value="2Fe-2S-bd"/>
</dbReference>
<dbReference type="InterPro" id="IPR036010">
    <property type="entry name" value="2Fe-2S_ferredoxin-like_sf"/>
</dbReference>
<dbReference type="CDD" id="cd00207">
    <property type="entry name" value="fer2"/>
    <property type="match status" value="1"/>
</dbReference>
<comment type="pathway">
    <text evidence="6">Alkaloid degradation; nicotine degradation.</text>
</comment>
<dbReference type="AlphaFoldDB" id="A0A1M5XB09"/>
<dbReference type="InterPro" id="IPR012675">
    <property type="entry name" value="Beta-grasp_dom_sf"/>
</dbReference>
<dbReference type="GO" id="GO:0046872">
    <property type="term" value="F:metal ion binding"/>
    <property type="evidence" value="ECO:0007669"/>
    <property type="project" value="UniProtKB-KW"/>
</dbReference>
<sequence>MIEIKLVVNDKPYTLEVEPSERLIDALRNRLGLLGTKEGCGEGECGACTVIMDGKTVNSCLVLAAQANGSVITSIEGVGNRRSPHRVQKAFVEVGAVQCGFCTPGMVLSAKNLLDKNSKPSNEEIGIAMSGNLCRCTGYDKILRAVKIAAEEGKE</sequence>
<evidence type="ECO:0000256" key="2">
    <source>
        <dbReference type="ARBA" id="ARBA00022723"/>
    </source>
</evidence>
<dbReference type="Pfam" id="PF01799">
    <property type="entry name" value="Fer2_2"/>
    <property type="match status" value="1"/>
</dbReference>
<dbReference type="Gene3D" id="3.10.20.30">
    <property type="match status" value="1"/>
</dbReference>
<keyword evidence="3" id="KW-0560">Oxidoreductase</keyword>
<evidence type="ECO:0000313" key="8">
    <source>
        <dbReference type="EMBL" id="SHH96966.1"/>
    </source>
</evidence>
<dbReference type="PANTHER" id="PTHR44379:SF5">
    <property type="entry name" value="OXIDOREDUCTASE WITH IRON-SULFUR SUBUNIT"/>
    <property type="match status" value="1"/>
</dbReference>
<dbReference type="InterPro" id="IPR036884">
    <property type="entry name" value="2Fe-2S-bd_dom_sf"/>
</dbReference>
<dbReference type="InterPro" id="IPR006058">
    <property type="entry name" value="2Fe2S_fd_BS"/>
</dbReference>
<proteinExistence type="predicted"/>
<organism evidence="8 9">
    <name type="scientific">Desulfosporosinus lacus DSM 15449</name>
    <dbReference type="NCBI Taxonomy" id="1121420"/>
    <lineage>
        <taxon>Bacteria</taxon>
        <taxon>Bacillati</taxon>
        <taxon>Bacillota</taxon>
        <taxon>Clostridia</taxon>
        <taxon>Eubacteriales</taxon>
        <taxon>Desulfitobacteriaceae</taxon>
        <taxon>Desulfosporosinus</taxon>
    </lineage>
</organism>
<evidence type="ECO:0000313" key="9">
    <source>
        <dbReference type="Proteomes" id="UP000183954"/>
    </source>
</evidence>
<keyword evidence="1" id="KW-0001">2Fe-2S</keyword>
<dbReference type="OrthoDB" id="9796880at2"/>
<dbReference type="Proteomes" id="UP000183954">
    <property type="component" value="Unassembled WGS sequence"/>
</dbReference>
<dbReference type="InterPro" id="IPR051452">
    <property type="entry name" value="Diverse_Oxidoreductases"/>
</dbReference>
<dbReference type="InterPro" id="IPR001041">
    <property type="entry name" value="2Fe-2S_ferredoxin-type"/>
</dbReference>